<feature type="transmembrane region" description="Helical" evidence="1">
    <location>
        <begin position="112"/>
        <end position="135"/>
    </location>
</feature>
<name>A0A6J1B1N5_9ROSI</name>
<evidence type="ECO:0000256" key="1">
    <source>
        <dbReference type="SAM" id="Phobius"/>
    </source>
</evidence>
<reference evidence="3" key="1">
    <citation type="submission" date="2025-08" db="UniProtKB">
        <authorList>
            <consortium name="RefSeq"/>
        </authorList>
    </citation>
    <scope>IDENTIFICATION</scope>
    <source>
        <tissue evidence="3">Leaf</tissue>
    </source>
</reference>
<organism evidence="2 3">
    <name type="scientific">Herrania umbratica</name>
    <dbReference type="NCBI Taxonomy" id="108875"/>
    <lineage>
        <taxon>Eukaryota</taxon>
        <taxon>Viridiplantae</taxon>
        <taxon>Streptophyta</taxon>
        <taxon>Embryophyta</taxon>
        <taxon>Tracheophyta</taxon>
        <taxon>Spermatophyta</taxon>
        <taxon>Magnoliopsida</taxon>
        <taxon>eudicotyledons</taxon>
        <taxon>Gunneridae</taxon>
        <taxon>Pentapetalae</taxon>
        <taxon>rosids</taxon>
        <taxon>malvids</taxon>
        <taxon>Malvales</taxon>
        <taxon>Malvaceae</taxon>
        <taxon>Byttnerioideae</taxon>
        <taxon>Herrania</taxon>
    </lineage>
</organism>
<dbReference type="AlphaFoldDB" id="A0A6J1B1N5"/>
<dbReference type="Proteomes" id="UP000504621">
    <property type="component" value="Unplaced"/>
</dbReference>
<feature type="transmembrane region" description="Helical" evidence="1">
    <location>
        <begin position="290"/>
        <end position="311"/>
    </location>
</feature>
<keyword evidence="1" id="KW-1133">Transmembrane helix</keyword>
<keyword evidence="1" id="KW-0812">Transmembrane</keyword>
<feature type="transmembrane region" description="Helical" evidence="1">
    <location>
        <begin position="202"/>
        <end position="220"/>
    </location>
</feature>
<keyword evidence="2" id="KW-1185">Reference proteome</keyword>
<dbReference type="OrthoDB" id="1095660at2759"/>
<evidence type="ECO:0000313" key="3">
    <source>
        <dbReference type="RefSeq" id="XP_021293163.1"/>
    </source>
</evidence>
<gene>
    <name evidence="3" type="primary">LOC110423302</name>
</gene>
<dbReference type="PANTHER" id="PTHR36714">
    <property type="entry name" value="T23E23.1"/>
    <property type="match status" value="1"/>
</dbReference>
<keyword evidence="1" id="KW-0472">Membrane</keyword>
<dbReference type="GeneID" id="110423302"/>
<proteinExistence type="predicted"/>
<dbReference type="PANTHER" id="PTHR36714:SF7">
    <property type="entry name" value="TRANSMEMBRANE PROTEIN"/>
    <property type="match status" value="1"/>
</dbReference>
<dbReference type="RefSeq" id="XP_021293163.1">
    <property type="nucleotide sequence ID" value="XM_021437488.1"/>
</dbReference>
<feature type="transmembrane region" description="Helical" evidence="1">
    <location>
        <begin position="172"/>
        <end position="195"/>
    </location>
</feature>
<accession>A0A6J1B1N5</accession>
<evidence type="ECO:0000313" key="2">
    <source>
        <dbReference type="Proteomes" id="UP000504621"/>
    </source>
</evidence>
<feature type="transmembrane region" description="Helical" evidence="1">
    <location>
        <begin position="258"/>
        <end position="278"/>
    </location>
</feature>
<protein>
    <submittedName>
        <fullName evidence="3">Uncharacterized protein LOC110423302</fullName>
    </submittedName>
</protein>
<sequence length="333" mass="37901">MTQNLHINDKTQNSPLQKSLDMKGIEMQNQKLELFSILKQALIIPYKNTDFILLSFLASLPLLCFMLFHEMILHTTLIATSEIIRQPPAYFSHWLIPVNATRSMANDFSFKLIQLGLLHLLPLHLLELCAVVVSVDLTAKTYTKEKPITPKEMIQRLLNKARCKGILVTSSYVYLVSTCFLLGLAWLVTNFYIIVRNFFNNVFTAALFRVTCIALLAKYLEWAAIWNMSIVISILEEIHGANALGLSAYFCRGSERQGILLMLIFFTWGAGLRLVRFYGGCSEKAWTSVIQVSLICMGIVMKWVACVIHFYHRKEHSLHRVDEEAGKTSQSCA</sequence>
<feature type="transmembrane region" description="Helical" evidence="1">
    <location>
        <begin position="51"/>
        <end position="68"/>
    </location>
</feature>